<organism evidence="2 3">
    <name type="scientific">Zophobas morio</name>
    <dbReference type="NCBI Taxonomy" id="2755281"/>
    <lineage>
        <taxon>Eukaryota</taxon>
        <taxon>Metazoa</taxon>
        <taxon>Ecdysozoa</taxon>
        <taxon>Arthropoda</taxon>
        <taxon>Hexapoda</taxon>
        <taxon>Insecta</taxon>
        <taxon>Pterygota</taxon>
        <taxon>Neoptera</taxon>
        <taxon>Endopterygota</taxon>
        <taxon>Coleoptera</taxon>
        <taxon>Polyphaga</taxon>
        <taxon>Cucujiformia</taxon>
        <taxon>Tenebrionidae</taxon>
        <taxon>Zophobas</taxon>
    </lineage>
</organism>
<keyword evidence="3" id="KW-1185">Reference proteome</keyword>
<feature type="compositionally biased region" description="Basic and acidic residues" evidence="1">
    <location>
        <begin position="7"/>
        <end position="17"/>
    </location>
</feature>
<evidence type="ECO:0000256" key="1">
    <source>
        <dbReference type="SAM" id="MobiDB-lite"/>
    </source>
</evidence>
<dbReference type="Proteomes" id="UP001168821">
    <property type="component" value="Unassembled WGS sequence"/>
</dbReference>
<sequence length="442" mass="49997">MNDDSSTAERRTHKDKSGTGYRKSRSGVQGSHEAESRWMFVKDLDQRSMGLNRDDRREWIIQLVKGDVIVNNVSVNGKMMSVKDKSIIIDEATVLELLELYQNMGVIIQRLLTDGVRVNDSAEPEEDYDEFRENMKRMSSKHVSTPPPSSTSFTEMHEDKSHSRSASFTETDMQEDMPEETDRDVNRPEIKSTLSALVNSWFCTKKSKSDINEPSVFINIRCFSDYSDAEYDSADGQVIKCAKNCPSHYHFKLDDEPVTLKMNQNNVEDGNVYCINTGGDASDEIRIIIKQCPECRSTVIGSSTRIRETTETGESHESITLHGNQEDESNMAYSSDENESLKESEKCKCLQKWRVCTDISKVRCEEFSSPCSCTDTDLSRLISGRKMASRHSVRSGDTIVSKQRVGSDKSESKMNVLIDSDNVDKSTVRVHDGDRSKPVDTF</sequence>
<protein>
    <submittedName>
        <fullName evidence="2">Uncharacterized protein</fullName>
    </submittedName>
</protein>
<name>A0AA38J470_9CUCU</name>
<evidence type="ECO:0000313" key="3">
    <source>
        <dbReference type="Proteomes" id="UP001168821"/>
    </source>
</evidence>
<reference evidence="2" key="1">
    <citation type="journal article" date="2023" name="G3 (Bethesda)">
        <title>Whole genome assemblies of Zophobas morio and Tenebrio molitor.</title>
        <authorList>
            <person name="Kaur S."/>
            <person name="Stinson S.A."/>
            <person name="diCenzo G.C."/>
        </authorList>
    </citation>
    <scope>NUCLEOTIDE SEQUENCE</scope>
    <source>
        <strain evidence="2">QUZm001</strain>
    </source>
</reference>
<gene>
    <name evidence="2" type="ORF">Zmor_002170</name>
</gene>
<feature type="region of interest" description="Disordered" evidence="1">
    <location>
        <begin position="385"/>
        <end position="442"/>
    </location>
</feature>
<feature type="region of interest" description="Disordered" evidence="1">
    <location>
        <begin position="1"/>
        <end position="30"/>
    </location>
</feature>
<proteinExistence type="predicted"/>
<dbReference type="AlphaFoldDB" id="A0AA38J470"/>
<accession>A0AA38J470</accession>
<evidence type="ECO:0000313" key="2">
    <source>
        <dbReference type="EMBL" id="KAJ3666738.1"/>
    </source>
</evidence>
<feature type="compositionally biased region" description="Acidic residues" evidence="1">
    <location>
        <begin position="172"/>
        <end position="182"/>
    </location>
</feature>
<dbReference type="EMBL" id="JALNTZ010000001">
    <property type="protein sequence ID" value="KAJ3666738.1"/>
    <property type="molecule type" value="Genomic_DNA"/>
</dbReference>
<feature type="region of interest" description="Disordered" evidence="1">
    <location>
        <begin position="137"/>
        <end position="184"/>
    </location>
</feature>
<comment type="caution">
    <text evidence="2">The sequence shown here is derived from an EMBL/GenBank/DDBJ whole genome shotgun (WGS) entry which is preliminary data.</text>
</comment>
<feature type="compositionally biased region" description="Basic and acidic residues" evidence="1">
    <location>
        <begin position="422"/>
        <end position="442"/>
    </location>
</feature>